<feature type="compositionally biased region" description="Low complexity" evidence="1">
    <location>
        <begin position="289"/>
        <end position="305"/>
    </location>
</feature>
<feature type="compositionally biased region" description="Polar residues" evidence="1">
    <location>
        <begin position="325"/>
        <end position="336"/>
    </location>
</feature>
<proteinExistence type="predicted"/>
<feature type="compositionally biased region" description="Basic residues" evidence="1">
    <location>
        <begin position="232"/>
        <end position="244"/>
    </location>
</feature>
<protein>
    <submittedName>
        <fullName evidence="2">Uncharacterized protein</fullName>
    </submittedName>
</protein>
<evidence type="ECO:0000313" key="2">
    <source>
        <dbReference type="EMBL" id="OCH87865.1"/>
    </source>
</evidence>
<sequence>MERDDLPPSLLVEDDLSYNMPLVTVERTCRELVRFSATESALDGSLSSLNLNVDIAASLVSQVAIAREVQWAITRATFDIQLPYGVMSIVNNLSPEISILPRLFALKSGSREWDTVAALEVILVAFKIGASGRVSWTCYTIFRFTVIRQQLFRQRVTLISIFAEVLGLVRFDHIKWTRETTCDTTSRQRSTILPRQDLNSSAIEAAGSPDFSEDLSIPSNAVPKITSEGPARRRRRRAPGHRGRRAGEHVRNYVKAAEAAAADVPNSSSADGKEEIQLEEMPQTRTTLGPSSSVSGSGSDSQQSPTSPPGRPRRSLAPSALFKNSLGSLGAQSHRA</sequence>
<accession>A0A8E2DH77</accession>
<gene>
    <name evidence="2" type="ORF">OBBRIDRAFT_127494</name>
</gene>
<name>A0A8E2DH77_9APHY</name>
<dbReference type="AlphaFoldDB" id="A0A8E2DH77"/>
<reference evidence="2 3" key="1">
    <citation type="submission" date="2016-07" db="EMBL/GenBank/DDBJ databases">
        <title>Draft genome of the white-rot fungus Obba rivulosa 3A-2.</title>
        <authorList>
            <consortium name="DOE Joint Genome Institute"/>
            <person name="Miettinen O."/>
            <person name="Riley R."/>
            <person name="Acob R."/>
            <person name="Barry K."/>
            <person name="Cullen D."/>
            <person name="De Vries R."/>
            <person name="Hainaut M."/>
            <person name="Hatakka A."/>
            <person name="Henrissat B."/>
            <person name="Hilden K."/>
            <person name="Kuo R."/>
            <person name="Labutti K."/>
            <person name="Lipzen A."/>
            <person name="Makela M.R."/>
            <person name="Sandor L."/>
            <person name="Spatafora J.W."/>
            <person name="Grigoriev I.V."/>
            <person name="Hibbett D.S."/>
        </authorList>
    </citation>
    <scope>NUCLEOTIDE SEQUENCE [LARGE SCALE GENOMIC DNA]</scope>
    <source>
        <strain evidence="2 3">3A-2</strain>
    </source>
</reference>
<dbReference type="EMBL" id="KV722470">
    <property type="protein sequence ID" value="OCH87865.1"/>
    <property type="molecule type" value="Genomic_DNA"/>
</dbReference>
<feature type="region of interest" description="Disordered" evidence="1">
    <location>
        <begin position="209"/>
        <end position="336"/>
    </location>
</feature>
<evidence type="ECO:0000313" key="3">
    <source>
        <dbReference type="Proteomes" id="UP000250043"/>
    </source>
</evidence>
<dbReference type="Proteomes" id="UP000250043">
    <property type="component" value="Unassembled WGS sequence"/>
</dbReference>
<evidence type="ECO:0000256" key="1">
    <source>
        <dbReference type="SAM" id="MobiDB-lite"/>
    </source>
</evidence>
<keyword evidence="3" id="KW-1185">Reference proteome</keyword>
<organism evidence="2 3">
    <name type="scientific">Obba rivulosa</name>
    <dbReference type="NCBI Taxonomy" id="1052685"/>
    <lineage>
        <taxon>Eukaryota</taxon>
        <taxon>Fungi</taxon>
        <taxon>Dikarya</taxon>
        <taxon>Basidiomycota</taxon>
        <taxon>Agaricomycotina</taxon>
        <taxon>Agaricomycetes</taxon>
        <taxon>Polyporales</taxon>
        <taxon>Gelatoporiaceae</taxon>
        <taxon>Obba</taxon>
    </lineage>
</organism>